<dbReference type="RefSeq" id="WP_259414959.1">
    <property type="nucleotide sequence ID" value="NZ_JANWGH010000003.1"/>
</dbReference>
<dbReference type="Pfam" id="PF19578">
    <property type="entry name" value="DUF6090"/>
    <property type="match status" value="1"/>
</dbReference>
<organism evidence="2 3">
    <name type="scientific">Algoriphagus limi</name>
    <dbReference type="NCBI Taxonomy" id="2975273"/>
    <lineage>
        <taxon>Bacteria</taxon>
        <taxon>Pseudomonadati</taxon>
        <taxon>Bacteroidota</taxon>
        <taxon>Cytophagia</taxon>
        <taxon>Cytophagales</taxon>
        <taxon>Cyclobacteriaceae</taxon>
        <taxon>Algoriphagus</taxon>
    </lineage>
</organism>
<protein>
    <submittedName>
        <fullName evidence="2">DUF6090 family protein</fullName>
    </submittedName>
</protein>
<keyword evidence="3" id="KW-1185">Reference proteome</keyword>
<keyword evidence="1" id="KW-0812">Transmembrane</keyword>
<evidence type="ECO:0000313" key="2">
    <source>
        <dbReference type="EMBL" id="MCS5491293.1"/>
    </source>
</evidence>
<evidence type="ECO:0000256" key="1">
    <source>
        <dbReference type="SAM" id="Phobius"/>
    </source>
</evidence>
<gene>
    <name evidence="2" type="ORF">NY014_12670</name>
</gene>
<evidence type="ECO:0000313" key="3">
    <source>
        <dbReference type="Proteomes" id="UP001206788"/>
    </source>
</evidence>
<name>A0ABT2G7P3_9BACT</name>
<proteinExistence type="predicted"/>
<sequence>MSLVQKNQITKYLAYAVGEIFLVVVGILIALQINTWNEERKLKNYELKMLHELRNTLEKDKRYFSNQIPRLNNKQNAANRLLEFRQIKEENLDTLNQYFSALRYEVLFQYNSGTYGSIKSGGIDKISNDSIRSQMADLYEFIIPRTEKIFERINSDESVENDLVEQITSRMIVTLSNNEQSIQNKISDPKVIYKDEFLHLIQLQKNSTFIFKSRIENLIPALDNFIGLIERELIRQGDEEILDSQTDG</sequence>
<dbReference type="InterPro" id="IPR045749">
    <property type="entry name" value="DUF6090"/>
</dbReference>
<keyword evidence="1" id="KW-1133">Transmembrane helix</keyword>
<keyword evidence="1" id="KW-0472">Membrane</keyword>
<accession>A0ABT2G7P3</accession>
<dbReference type="Proteomes" id="UP001206788">
    <property type="component" value="Unassembled WGS sequence"/>
</dbReference>
<reference evidence="2 3" key="1">
    <citation type="submission" date="2022-08" db="EMBL/GenBank/DDBJ databases">
        <title>Algoriphagus sp. CAU 1643 isolated from mud.</title>
        <authorList>
            <person name="Kim W."/>
        </authorList>
    </citation>
    <scope>NUCLEOTIDE SEQUENCE [LARGE SCALE GENOMIC DNA]</scope>
    <source>
        <strain evidence="2 3">CAU 1643</strain>
    </source>
</reference>
<feature type="transmembrane region" description="Helical" evidence="1">
    <location>
        <begin position="12"/>
        <end position="33"/>
    </location>
</feature>
<comment type="caution">
    <text evidence="2">The sequence shown here is derived from an EMBL/GenBank/DDBJ whole genome shotgun (WGS) entry which is preliminary data.</text>
</comment>
<dbReference type="EMBL" id="JANWGH010000003">
    <property type="protein sequence ID" value="MCS5491293.1"/>
    <property type="molecule type" value="Genomic_DNA"/>
</dbReference>